<evidence type="ECO:0000256" key="7">
    <source>
        <dbReference type="ARBA" id="ARBA00023180"/>
    </source>
</evidence>
<comment type="subcellular location">
    <subcellularLocation>
        <location evidence="1">Membrane</location>
        <topology evidence="1">Single-pass type I membrane protein</topology>
    </subcellularLocation>
</comment>
<dbReference type="GO" id="GO:0016020">
    <property type="term" value="C:membrane"/>
    <property type="evidence" value="ECO:0007669"/>
    <property type="project" value="UniProtKB-SubCell"/>
</dbReference>
<dbReference type="SUPFAM" id="SSF56112">
    <property type="entry name" value="Protein kinase-like (PK-like)"/>
    <property type="match status" value="1"/>
</dbReference>
<reference evidence="8" key="1">
    <citation type="journal article" date="2017" name="Nature">
        <title>The sunflower genome provides insights into oil metabolism, flowering and Asterid evolution.</title>
        <authorList>
            <person name="Badouin H."/>
            <person name="Gouzy J."/>
            <person name="Grassa C.J."/>
            <person name="Murat F."/>
            <person name="Staton S.E."/>
            <person name="Cottret L."/>
            <person name="Lelandais-Briere C."/>
            <person name="Owens G.L."/>
            <person name="Carrere S."/>
            <person name="Mayjonade B."/>
            <person name="Legrand L."/>
            <person name="Gill N."/>
            <person name="Kane N.C."/>
            <person name="Bowers J.E."/>
            <person name="Hubner S."/>
            <person name="Bellec A."/>
            <person name="Berard A."/>
            <person name="Berges H."/>
            <person name="Blanchet N."/>
            <person name="Boniface M.C."/>
            <person name="Brunel D."/>
            <person name="Catrice O."/>
            <person name="Chaidir N."/>
            <person name="Claudel C."/>
            <person name="Donnadieu C."/>
            <person name="Faraut T."/>
            <person name="Fievet G."/>
            <person name="Helmstetter N."/>
            <person name="King M."/>
            <person name="Knapp S.J."/>
            <person name="Lai Z."/>
            <person name="Le Paslier M.C."/>
            <person name="Lippi Y."/>
            <person name="Lorenzon L."/>
            <person name="Mandel J.R."/>
            <person name="Marage G."/>
            <person name="Marchand G."/>
            <person name="Marquand E."/>
            <person name="Bret-Mestries E."/>
            <person name="Morien E."/>
            <person name="Nambeesan S."/>
            <person name="Nguyen T."/>
            <person name="Pegot-Espagnet P."/>
            <person name="Pouilly N."/>
            <person name="Raftis F."/>
            <person name="Sallet E."/>
            <person name="Schiex T."/>
            <person name="Thomas J."/>
            <person name="Vandecasteele C."/>
            <person name="Vares D."/>
            <person name="Vear F."/>
            <person name="Vautrin S."/>
            <person name="Crespi M."/>
            <person name="Mangin B."/>
            <person name="Burke J.M."/>
            <person name="Salse J."/>
            <person name="Munos S."/>
            <person name="Vincourt P."/>
            <person name="Rieseberg L.H."/>
            <person name="Langlade N.B."/>
        </authorList>
    </citation>
    <scope>NUCLEOTIDE SEQUENCE</scope>
    <source>
        <tissue evidence="8">Leaves</tissue>
    </source>
</reference>
<evidence type="ECO:0000313" key="9">
    <source>
        <dbReference type="Proteomes" id="UP000215914"/>
    </source>
</evidence>
<keyword evidence="5" id="KW-1133">Transmembrane helix</keyword>
<evidence type="ECO:0000256" key="6">
    <source>
        <dbReference type="ARBA" id="ARBA00023136"/>
    </source>
</evidence>
<evidence type="ECO:0000256" key="4">
    <source>
        <dbReference type="ARBA" id="ARBA00022729"/>
    </source>
</evidence>
<dbReference type="Gene3D" id="1.10.510.10">
    <property type="entry name" value="Transferase(Phosphotransferase) domain 1"/>
    <property type="match status" value="1"/>
</dbReference>
<dbReference type="PANTHER" id="PTHR27009">
    <property type="entry name" value="RUST RESISTANCE KINASE LR10-RELATED"/>
    <property type="match status" value="1"/>
</dbReference>
<organism evidence="8 9">
    <name type="scientific">Helianthus annuus</name>
    <name type="common">Common sunflower</name>
    <dbReference type="NCBI Taxonomy" id="4232"/>
    <lineage>
        <taxon>Eukaryota</taxon>
        <taxon>Viridiplantae</taxon>
        <taxon>Streptophyta</taxon>
        <taxon>Embryophyta</taxon>
        <taxon>Tracheophyta</taxon>
        <taxon>Spermatophyta</taxon>
        <taxon>Magnoliopsida</taxon>
        <taxon>eudicotyledons</taxon>
        <taxon>Gunneridae</taxon>
        <taxon>Pentapetalae</taxon>
        <taxon>asterids</taxon>
        <taxon>campanulids</taxon>
        <taxon>Asterales</taxon>
        <taxon>Asteraceae</taxon>
        <taxon>Asteroideae</taxon>
        <taxon>Heliantheae alliance</taxon>
        <taxon>Heliantheae</taxon>
        <taxon>Helianthus</taxon>
    </lineage>
</organism>
<evidence type="ECO:0000313" key="8">
    <source>
        <dbReference type="EMBL" id="KAF5804770.1"/>
    </source>
</evidence>
<keyword evidence="7" id="KW-0325">Glycoprotein</keyword>
<accession>A0A9K3NM41</accession>
<keyword evidence="3" id="KW-0812">Transmembrane</keyword>
<gene>
    <name evidence="8" type="ORF">HanXRQr2_Chr05g0201011</name>
</gene>
<evidence type="ECO:0000256" key="1">
    <source>
        <dbReference type="ARBA" id="ARBA00004479"/>
    </source>
</evidence>
<keyword evidence="9" id="KW-1185">Reference proteome</keyword>
<keyword evidence="2 8" id="KW-0723">Serine/threonine-protein kinase</keyword>
<dbReference type="Proteomes" id="UP000215914">
    <property type="component" value="Unassembled WGS sequence"/>
</dbReference>
<sequence length="128" mass="15218">MLLFEIIGRRRRNTDINNSSDIRQWFPVWAWDKYETNQMRDLMIACEIEEKDHEVVERLLKVALCCVQYRAETRPMMSTVVKMLEGVIEVPKPLNPFTHLFSRSSNQPNLSFTRMPWNFYGSNWSSSL</sequence>
<keyword evidence="4" id="KW-0732">Signal</keyword>
<dbReference type="EMBL" id="MNCJ02000320">
    <property type="protein sequence ID" value="KAF5804770.1"/>
    <property type="molecule type" value="Genomic_DNA"/>
</dbReference>
<evidence type="ECO:0000256" key="5">
    <source>
        <dbReference type="ARBA" id="ARBA00022989"/>
    </source>
</evidence>
<proteinExistence type="predicted"/>
<evidence type="ECO:0000256" key="2">
    <source>
        <dbReference type="ARBA" id="ARBA00022527"/>
    </source>
</evidence>
<reference evidence="8" key="2">
    <citation type="submission" date="2020-06" db="EMBL/GenBank/DDBJ databases">
        <title>Helianthus annuus Genome sequencing and assembly Release 2.</title>
        <authorList>
            <person name="Gouzy J."/>
            <person name="Langlade N."/>
            <person name="Munos S."/>
        </authorList>
    </citation>
    <scope>NUCLEOTIDE SEQUENCE</scope>
    <source>
        <tissue evidence="8">Leaves</tissue>
    </source>
</reference>
<dbReference type="GO" id="GO:0004674">
    <property type="term" value="F:protein serine/threonine kinase activity"/>
    <property type="evidence" value="ECO:0007669"/>
    <property type="project" value="UniProtKB-KW"/>
</dbReference>
<dbReference type="EC" id="2.7.11.1" evidence="8"/>
<name>A0A9K3NM41_HELAN</name>
<dbReference type="InterPro" id="IPR011009">
    <property type="entry name" value="Kinase-like_dom_sf"/>
</dbReference>
<keyword evidence="8" id="KW-0808">Transferase</keyword>
<dbReference type="Gramene" id="mRNA:HanXRQr2_Chr05g0201011">
    <property type="protein sequence ID" value="CDS:HanXRQr2_Chr05g0201011.1"/>
    <property type="gene ID" value="HanXRQr2_Chr05g0201011"/>
</dbReference>
<evidence type="ECO:0000256" key="3">
    <source>
        <dbReference type="ARBA" id="ARBA00022692"/>
    </source>
</evidence>
<comment type="caution">
    <text evidence="8">The sequence shown here is derived from an EMBL/GenBank/DDBJ whole genome shotgun (WGS) entry which is preliminary data.</text>
</comment>
<protein>
    <submittedName>
        <fullName evidence="8">Non-specific serine/threonine protein kinase</fullName>
        <ecNumber evidence="8">2.7.11.1</ecNumber>
    </submittedName>
</protein>
<dbReference type="InterPro" id="IPR045874">
    <property type="entry name" value="LRK10/LRL21-25-like"/>
</dbReference>
<keyword evidence="8" id="KW-0418">Kinase</keyword>
<dbReference type="AlphaFoldDB" id="A0A9K3NM41"/>
<keyword evidence="6" id="KW-0472">Membrane</keyword>